<dbReference type="Pfam" id="PF00595">
    <property type="entry name" value="PDZ"/>
    <property type="match status" value="1"/>
</dbReference>
<dbReference type="InterPro" id="IPR036034">
    <property type="entry name" value="PDZ_sf"/>
</dbReference>
<feature type="domain" description="PDZ" evidence="2">
    <location>
        <begin position="52"/>
        <end position="111"/>
    </location>
</feature>
<keyword evidence="1" id="KW-0732">Signal</keyword>
<sequence length="196" mass="20582" precursor="true">MKTQIKNLISAIVVTCVLSSAGFAQQMTVQQPAVQVEGGQAQAFVQPRVLPYVQPPMQQNQFYFGMRVVLKRDGWGRTSLRVVDVTPGSPAQRAGLEFGDEIRRVNGRGFKFANNSFDAVRMINQYVANSGIGGPAGPGAPAMAVMVSPLPSPTKVARMVVRNVRTGHDVVVNVYPTRIGGGGGGAPAAAAMSAGG</sequence>
<evidence type="ECO:0000313" key="4">
    <source>
        <dbReference type="Proteomes" id="UP000322214"/>
    </source>
</evidence>
<dbReference type="Proteomes" id="UP000322214">
    <property type="component" value="Chromosome"/>
</dbReference>
<accession>A0A5B9P9C8</accession>
<feature type="signal peptide" evidence="1">
    <location>
        <begin position="1"/>
        <end position="26"/>
    </location>
</feature>
<evidence type="ECO:0000256" key="1">
    <source>
        <dbReference type="SAM" id="SignalP"/>
    </source>
</evidence>
<keyword evidence="4" id="KW-1185">Reference proteome</keyword>
<protein>
    <submittedName>
        <fullName evidence="3">PDZ domain (Also known as DHR or GLGF)</fullName>
    </submittedName>
</protein>
<feature type="chain" id="PRO_5022955116" evidence="1">
    <location>
        <begin position="27"/>
        <end position="196"/>
    </location>
</feature>
<dbReference type="RefSeq" id="WP_157665171.1">
    <property type="nucleotide sequence ID" value="NZ_CP042912.1"/>
</dbReference>
<dbReference type="PROSITE" id="PS50106">
    <property type="entry name" value="PDZ"/>
    <property type="match status" value="1"/>
</dbReference>
<dbReference type="Gene3D" id="2.30.42.10">
    <property type="match status" value="1"/>
</dbReference>
<organism evidence="3 4">
    <name type="scientific">Mariniblastus fucicola</name>
    <dbReference type="NCBI Taxonomy" id="980251"/>
    <lineage>
        <taxon>Bacteria</taxon>
        <taxon>Pseudomonadati</taxon>
        <taxon>Planctomycetota</taxon>
        <taxon>Planctomycetia</taxon>
        <taxon>Pirellulales</taxon>
        <taxon>Pirellulaceae</taxon>
        <taxon>Mariniblastus</taxon>
    </lineage>
</organism>
<proteinExistence type="predicted"/>
<name>A0A5B9P9C8_9BACT</name>
<evidence type="ECO:0000259" key="2">
    <source>
        <dbReference type="PROSITE" id="PS50106"/>
    </source>
</evidence>
<dbReference type="SUPFAM" id="SSF50156">
    <property type="entry name" value="PDZ domain-like"/>
    <property type="match status" value="1"/>
</dbReference>
<evidence type="ECO:0000313" key="3">
    <source>
        <dbReference type="EMBL" id="QEG22954.1"/>
    </source>
</evidence>
<dbReference type="EMBL" id="CP042912">
    <property type="protein sequence ID" value="QEG22954.1"/>
    <property type="molecule type" value="Genomic_DNA"/>
</dbReference>
<dbReference type="InterPro" id="IPR001478">
    <property type="entry name" value="PDZ"/>
</dbReference>
<gene>
    <name evidence="3" type="ORF">MFFC18_28420</name>
</gene>
<reference evidence="3 4" key="1">
    <citation type="submission" date="2019-08" db="EMBL/GenBank/DDBJ databases">
        <title>Deep-cultivation of Planctomycetes and their phenomic and genomic characterization uncovers novel biology.</title>
        <authorList>
            <person name="Wiegand S."/>
            <person name="Jogler M."/>
            <person name="Boedeker C."/>
            <person name="Pinto D."/>
            <person name="Vollmers J."/>
            <person name="Rivas-Marin E."/>
            <person name="Kohn T."/>
            <person name="Peeters S.H."/>
            <person name="Heuer A."/>
            <person name="Rast P."/>
            <person name="Oberbeckmann S."/>
            <person name="Bunk B."/>
            <person name="Jeske O."/>
            <person name="Meyerdierks A."/>
            <person name="Storesund J.E."/>
            <person name="Kallscheuer N."/>
            <person name="Luecker S."/>
            <person name="Lage O.M."/>
            <person name="Pohl T."/>
            <person name="Merkel B.J."/>
            <person name="Hornburger P."/>
            <person name="Mueller R.-W."/>
            <person name="Bruemmer F."/>
            <person name="Labrenz M."/>
            <person name="Spormann A.M."/>
            <person name="Op den Camp H."/>
            <person name="Overmann J."/>
            <person name="Amann R."/>
            <person name="Jetten M.S.M."/>
            <person name="Mascher T."/>
            <person name="Medema M.H."/>
            <person name="Devos D.P."/>
            <person name="Kaster A.-K."/>
            <person name="Ovreas L."/>
            <person name="Rohde M."/>
            <person name="Galperin M.Y."/>
            <person name="Jogler C."/>
        </authorList>
    </citation>
    <scope>NUCLEOTIDE SEQUENCE [LARGE SCALE GENOMIC DNA]</scope>
    <source>
        <strain evidence="3 4">FC18</strain>
    </source>
</reference>
<dbReference type="KEGG" id="mff:MFFC18_28420"/>
<dbReference type="AlphaFoldDB" id="A0A5B9P9C8"/>